<dbReference type="RefSeq" id="WP_149557788.1">
    <property type="nucleotide sequence ID" value="NZ_JADBBV010000002.1"/>
</dbReference>
<gene>
    <name evidence="2" type="ORF">DTX73_01030</name>
</gene>
<evidence type="ECO:0000313" key="2">
    <source>
        <dbReference type="EMBL" id="KAA0692847.1"/>
    </source>
</evidence>
<dbReference type="CDD" id="cd08566">
    <property type="entry name" value="GDPD_AtGDE_like"/>
    <property type="match status" value="1"/>
</dbReference>
<dbReference type="PROSITE" id="PS51704">
    <property type="entry name" value="GP_PDE"/>
    <property type="match status" value="1"/>
</dbReference>
<dbReference type="PANTHER" id="PTHR46211">
    <property type="entry name" value="GLYCEROPHOSPHORYL DIESTER PHOSPHODIESTERASE"/>
    <property type="match status" value="1"/>
</dbReference>
<dbReference type="InterPro" id="IPR017946">
    <property type="entry name" value="PLC-like_Pdiesterase_TIM-brl"/>
</dbReference>
<dbReference type="GO" id="GO:0006629">
    <property type="term" value="P:lipid metabolic process"/>
    <property type="evidence" value="ECO:0007669"/>
    <property type="project" value="InterPro"/>
</dbReference>
<sequence>MFAILVFEVIWQVKKKIGIVILFTVLLTGCVSLANNWLEHEGTYLVAHRGAHVIAPENTVESIHQAKILGYQAVEIDVRTSRDGVNFLMHDDTLDRTTDGTGKPETYTIKQLKKFNLDTKNYPEYVNKKVKIPTFEEAVKEIKKNNLIVNVDGSKGNWQDEHFVNDIVNTLKQNNVYERSFFVLTDKKIRDEVVKNHPDCTVSWLYDQKNKLEDEIEQVKSYKKALLSVSNDAATEETINKLNKSGIEYQVYGVNDVKRFEVLKKSSVPIVETDEINPSDL</sequence>
<accession>A0A7V7KW79</accession>
<dbReference type="SUPFAM" id="SSF51695">
    <property type="entry name" value="PLC-like phosphodiesterases"/>
    <property type="match status" value="1"/>
</dbReference>
<dbReference type="GO" id="GO:0008081">
    <property type="term" value="F:phosphoric diester hydrolase activity"/>
    <property type="evidence" value="ECO:0007669"/>
    <property type="project" value="InterPro"/>
</dbReference>
<proteinExistence type="predicted"/>
<dbReference type="AlphaFoldDB" id="A0A7V7KW79"/>
<organism evidence="2 3">
    <name type="scientific">Enterococcus faecium</name>
    <name type="common">Streptococcus faecium</name>
    <dbReference type="NCBI Taxonomy" id="1352"/>
    <lineage>
        <taxon>Bacteria</taxon>
        <taxon>Bacillati</taxon>
        <taxon>Bacillota</taxon>
        <taxon>Bacilli</taxon>
        <taxon>Lactobacillales</taxon>
        <taxon>Enterococcaceae</taxon>
        <taxon>Enterococcus</taxon>
    </lineage>
</organism>
<protein>
    <submittedName>
        <fullName evidence="2">Glycerophosphodiester phosphodiesterase</fullName>
    </submittedName>
</protein>
<dbReference type="EMBL" id="QOVC01000001">
    <property type="protein sequence ID" value="KAA0692847.1"/>
    <property type="molecule type" value="Genomic_DNA"/>
</dbReference>
<reference evidence="2 3" key="1">
    <citation type="submission" date="2018-07" db="EMBL/GenBank/DDBJ databases">
        <title>High quality draft genome sequencing of Enterococcus faecium exhibiting probiotic potential isolated from mucus of freshwater fish.</title>
        <authorList>
            <person name="El-Jeni R."/>
            <person name="Ghedira K."/>
            <person name="Abdelhak S."/>
            <person name="El-Bour M."/>
            <person name="Bouhaouala-Zahar B."/>
        </authorList>
    </citation>
    <scope>NUCLEOTIDE SEQUENCE [LARGE SCALE GENOMIC DNA]</scope>
    <source>
        <strain evidence="2 3">R.A73</strain>
    </source>
</reference>
<evidence type="ECO:0000259" key="1">
    <source>
        <dbReference type="PROSITE" id="PS51704"/>
    </source>
</evidence>
<dbReference type="PANTHER" id="PTHR46211:SF14">
    <property type="entry name" value="GLYCEROPHOSPHODIESTER PHOSPHODIESTERASE"/>
    <property type="match status" value="1"/>
</dbReference>
<name>A0A7V7KW79_ENTFC</name>
<evidence type="ECO:0000313" key="3">
    <source>
        <dbReference type="Proteomes" id="UP000448762"/>
    </source>
</evidence>
<feature type="domain" description="GP-PDE" evidence="1">
    <location>
        <begin position="43"/>
        <end position="281"/>
    </location>
</feature>
<dbReference type="Proteomes" id="UP000448762">
    <property type="component" value="Unassembled WGS sequence"/>
</dbReference>
<dbReference type="Pfam" id="PF03009">
    <property type="entry name" value="GDPD"/>
    <property type="match status" value="1"/>
</dbReference>
<dbReference type="Gene3D" id="3.20.20.190">
    <property type="entry name" value="Phosphatidylinositol (PI) phosphodiesterase"/>
    <property type="match status" value="1"/>
</dbReference>
<dbReference type="InterPro" id="IPR030395">
    <property type="entry name" value="GP_PDE_dom"/>
</dbReference>
<comment type="caution">
    <text evidence="2">The sequence shown here is derived from an EMBL/GenBank/DDBJ whole genome shotgun (WGS) entry which is preliminary data.</text>
</comment>